<evidence type="ECO:0000256" key="7">
    <source>
        <dbReference type="ARBA" id="ARBA00023237"/>
    </source>
</evidence>
<evidence type="ECO:0000256" key="3">
    <source>
        <dbReference type="ARBA" id="ARBA00022452"/>
    </source>
</evidence>
<proteinExistence type="inferred from homology"/>
<dbReference type="InterPro" id="IPR012910">
    <property type="entry name" value="Plug_dom"/>
</dbReference>
<comment type="subcellular location">
    <subcellularLocation>
        <location evidence="1 8">Cell outer membrane</location>
        <topology evidence="1 8">Multi-pass membrane protein</topology>
    </subcellularLocation>
</comment>
<protein>
    <submittedName>
        <fullName evidence="13">TonB-dependent receptor</fullName>
    </submittedName>
</protein>
<dbReference type="Gene3D" id="2.40.170.20">
    <property type="entry name" value="TonB-dependent receptor, beta-barrel domain"/>
    <property type="match status" value="1"/>
</dbReference>
<evidence type="ECO:0000259" key="11">
    <source>
        <dbReference type="Pfam" id="PF00593"/>
    </source>
</evidence>
<comment type="similarity">
    <text evidence="8 9">Belongs to the TonB-dependent receptor family.</text>
</comment>
<evidence type="ECO:0000256" key="4">
    <source>
        <dbReference type="ARBA" id="ARBA00022692"/>
    </source>
</evidence>
<dbReference type="Gene3D" id="2.170.130.10">
    <property type="entry name" value="TonB-dependent receptor, plug domain"/>
    <property type="match status" value="1"/>
</dbReference>
<feature type="domain" description="TonB-dependent receptor plug" evidence="12">
    <location>
        <begin position="50"/>
        <end position="166"/>
    </location>
</feature>
<evidence type="ECO:0000256" key="10">
    <source>
        <dbReference type="SAM" id="SignalP"/>
    </source>
</evidence>
<dbReference type="Pfam" id="PF07715">
    <property type="entry name" value="Plug"/>
    <property type="match status" value="1"/>
</dbReference>
<organism evidence="13 14">
    <name type="scientific">Sphingomonas psychrolutea</name>
    <dbReference type="NCBI Taxonomy" id="1259676"/>
    <lineage>
        <taxon>Bacteria</taxon>
        <taxon>Pseudomonadati</taxon>
        <taxon>Pseudomonadota</taxon>
        <taxon>Alphaproteobacteria</taxon>
        <taxon>Sphingomonadales</taxon>
        <taxon>Sphingomonadaceae</taxon>
        <taxon>Sphingomonas</taxon>
    </lineage>
</organism>
<dbReference type="InterPro" id="IPR036942">
    <property type="entry name" value="Beta-barrel_TonB_sf"/>
</dbReference>
<keyword evidence="3 8" id="KW-1134">Transmembrane beta strand</keyword>
<evidence type="ECO:0000259" key="12">
    <source>
        <dbReference type="Pfam" id="PF07715"/>
    </source>
</evidence>
<keyword evidence="10" id="KW-0732">Signal</keyword>
<dbReference type="Pfam" id="PF00593">
    <property type="entry name" value="TonB_dep_Rec_b-barrel"/>
    <property type="match status" value="1"/>
</dbReference>
<keyword evidence="5 9" id="KW-0798">TonB box</keyword>
<dbReference type="InterPro" id="IPR039426">
    <property type="entry name" value="TonB-dep_rcpt-like"/>
</dbReference>
<dbReference type="InterPro" id="IPR037066">
    <property type="entry name" value="Plug_dom_sf"/>
</dbReference>
<dbReference type="EMBL" id="BMDW01000003">
    <property type="protein sequence ID" value="GGA38163.1"/>
    <property type="molecule type" value="Genomic_DNA"/>
</dbReference>
<evidence type="ECO:0000256" key="1">
    <source>
        <dbReference type="ARBA" id="ARBA00004571"/>
    </source>
</evidence>
<evidence type="ECO:0000256" key="5">
    <source>
        <dbReference type="ARBA" id="ARBA00023077"/>
    </source>
</evidence>
<evidence type="ECO:0000256" key="2">
    <source>
        <dbReference type="ARBA" id="ARBA00022448"/>
    </source>
</evidence>
<name>A0ABQ1G7C1_9SPHN</name>
<dbReference type="Proteomes" id="UP000618591">
    <property type="component" value="Unassembled WGS sequence"/>
</dbReference>
<dbReference type="PANTHER" id="PTHR47234">
    <property type="match status" value="1"/>
</dbReference>
<keyword evidence="7 8" id="KW-0998">Cell outer membrane</keyword>
<evidence type="ECO:0000313" key="13">
    <source>
        <dbReference type="EMBL" id="GGA38163.1"/>
    </source>
</evidence>
<keyword evidence="6 8" id="KW-0472">Membrane</keyword>
<gene>
    <name evidence="13" type="ORF">GCM10011395_05540</name>
</gene>
<comment type="caution">
    <text evidence="13">The sequence shown here is derived from an EMBL/GenBank/DDBJ whole genome shotgun (WGS) entry which is preliminary data.</text>
</comment>
<keyword evidence="4 8" id="KW-0812">Transmembrane</keyword>
<keyword evidence="14" id="KW-1185">Reference proteome</keyword>
<sequence length="990" mass="104638">MAECGFSALALGLATPALAQTTTPAPSTATSANAGPDIVVTGSLIRGSRKDGAIPIDVISSADTAKQGSPSLVELLKALPTSNGVLGDSNQFDSRSQGAEGIATINLRGLGPQRTLVLLNSKRLVSAGNGIPSVDINLIPQAAIGRIEILKDGAAATYGSDAVAGVVNFFTRTEQEGFLVSGSYKLIKNDPGDYDISASYGHHGNGFRVLVAAGYQTRGELLARDRKFAIRPYTDNPEGGFTGGGNPATFLALGPTGAPITGLQPDASCAVVGGFVTALNRCATQYSAYDSLVDTERRGQAYVEVGIDVAPNIEFEISALYGRSTVPHYRTSPSYILTQSPSSVSGITQSGFFVPTTNPGLIQYRAQNPTAIPATSIGVLFPTLLYRPFLAGGNPLFASDPNDPGASVGSRKSESERFTAQLSGKLTGALDFNINATYHHYYRYIDGFDSFGDRVQLALRGLGGPNCNITANTPGLNGCQYLNPFGNAIQSNLATGAANPNYVASVANTADLAQWFFVKSFSATDTSLFVAEASISGRTGLTLPGGDVQFGVGGQYRRETYSVLYGNNNNLALNPCRESPVTGNIGACTPNQGSLLNPPATGALAFLGTNRNAKASGDVFAGYGEIQAPIFDSLNVQLSARYERYSGNVGSTFDPQGRIRFQATPWLAFRAGAGTTFRGPRNENLDPGSVTSLQLIGTSFRPVDVFGNVALKPESSTNYSGGVLLKFGGFNASVDYFRYELTNSIVFEPVAGIVNTLFANAANCADPAFAALRQRFQFNDGGGVSGAGTCRVANISRLRTQVINGAGVKNSGLDFAANYRGDFGNVRFGIGANATYTIEYKTADQSVEGVIVQRAFDAAGKLNFQTTAYPVPKIKGQAYIDLGAGIFDGRLSGTYIDSYHDQRADTNSGPFRPREDLPGNPTLLQGANIPSFFTADFTLRVKLPHRTTLSLSVLNIFDRDPSFARLDYNYDPFTGSALKRNYKLGLSSKF</sequence>
<feature type="signal peptide" evidence="10">
    <location>
        <begin position="1"/>
        <end position="19"/>
    </location>
</feature>
<evidence type="ECO:0000256" key="9">
    <source>
        <dbReference type="RuleBase" id="RU003357"/>
    </source>
</evidence>
<reference evidence="14" key="1">
    <citation type="journal article" date="2019" name="Int. J. Syst. Evol. Microbiol.">
        <title>The Global Catalogue of Microorganisms (GCM) 10K type strain sequencing project: providing services to taxonomists for standard genome sequencing and annotation.</title>
        <authorList>
            <consortium name="The Broad Institute Genomics Platform"/>
            <consortium name="The Broad Institute Genome Sequencing Center for Infectious Disease"/>
            <person name="Wu L."/>
            <person name="Ma J."/>
        </authorList>
    </citation>
    <scope>NUCLEOTIDE SEQUENCE [LARGE SCALE GENOMIC DNA]</scope>
    <source>
        <strain evidence="14">CGMCC 1.10106</strain>
    </source>
</reference>
<feature type="domain" description="TonB-dependent receptor-like beta-barrel" evidence="11">
    <location>
        <begin position="402"/>
        <end position="956"/>
    </location>
</feature>
<evidence type="ECO:0000256" key="8">
    <source>
        <dbReference type="PROSITE-ProRule" id="PRU01360"/>
    </source>
</evidence>
<keyword evidence="13" id="KW-0675">Receptor</keyword>
<dbReference type="InterPro" id="IPR000531">
    <property type="entry name" value="Beta-barrel_TonB"/>
</dbReference>
<feature type="chain" id="PRO_5047010914" evidence="10">
    <location>
        <begin position="20"/>
        <end position="990"/>
    </location>
</feature>
<accession>A0ABQ1G7C1</accession>
<dbReference type="SUPFAM" id="SSF56935">
    <property type="entry name" value="Porins"/>
    <property type="match status" value="1"/>
</dbReference>
<dbReference type="PANTHER" id="PTHR47234:SF3">
    <property type="entry name" value="SECRETIN_TONB SHORT N-TERMINAL DOMAIN-CONTAINING PROTEIN"/>
    <property type="match status" value="1"/>
</dbReference>
<evidence type="ECO:0000313" key="14">
    <source>
        <dbReference type="Proteomes" id="UP000618591"/>
    </source>
</evidence>
<evidence type="ECO:0000256" key="6">
    <source>
        <dbReference type="ARBA" id="ARBA00023136"/>
    </source>
</evidence>
<dbReference type="PROSITE" id="PS52016">
    <property type="entry name" value="TONB_DEPENDENT_REC_3"/>
    <property type="match status" value="1"/>
</dbReference>
<keyword evidence="2 8" id="KW-0813">Transport</keyword>